<proteinExistence type="predicted"/>
<feature type="region of interest" description="Disordered" evidence="1">
    <location>
        <begin position="13"/>
        <end position="43"/>
    </location>
</feature>
<accession>A0A3S5CCP0</accession>
<gene>
    <name evidence="2" type="ORF">PXEA_LOCUS3535</name>
</gene>
<keyword evidence="3" id="KW-1185">Reference proteome</keyword>
<organism evidence="2 3">
    <name type="scientific">Protopolystoma xenopodis</name>
    <dbReference type="NCBI Taxonomy" id="117903"/>
    <lineage>
        <taxon>Eukaryota</taxon>
        <taxon>Metazoa</taxon>
        <taxon>Spiralia</taxon>
        <taxon>Lophotrochozoa</taxon>
        <taxon>Platyhelminthes</taxon>
        <taxon>Monogenea</taxon>
        <taxon>Polyopisthocotylea</taxon>
        <taxon>Polystomatidea</taxon>
        <taxon>Polystomatidae</taxon>
        <taxon>Protopolystoma</taxon>
    </lineage>
</organism>
<reference evidence="2" key="1">
    <citation type="submission" date="2018-11" db="EMBL/GenBank/DDBJ databases">
        <authorList>
            <consortium name="Pathogen Informatics"/>
        </authorList>
    </citation>
    <scope>NUCLEOTIDE SEQUENCE</scope>
</reference>
<protein>
    <submittedName>
        <fullName evidence="2">Uncharacterized protein</fullName>
    </submittedName>
</protein>
<evidence type="ECO:0000313" key="3">
    <source>
        <dbReference type="Proteomes" id="UP000784294"/>
    </source>
</evidence>
<evidence type="ECO:0000313" key="2">
    <source>
        <dbReference type="EMBL" id="VEL10095.1"/>
    </source>
</evidence>
<evidence type="ECO:0000256" key="1">
    <source>
        <dbReference type="SAM" id="MobiDB-lite"/>
    </source>
</evidence>
<sequence length="102" mass="11275">MIGVHAAVLRLAQTVTSHPPPHPRASQTPLKKQASPSVQGLGVKASWHGCRQNEPVGRLPVATCPSMPGRVDLIKGRVELQYRQRRTELPKKMDRRGRWVAG</sequence>
<comment type="caution">
    <text evidence="2">The sequence shown here is derived from an EMBL/GenBank/DDBJ whole genome shotgun (WGS) entry which is preliminary data.</text>
</comment>
<feature type="compositionally biased region" description="Polar residues" evidence="1">
    <location>
        <begin position="25"/>
        <end position="38"/>
    </location>
</feature>
<dbReference type="AlphaFoldDB" id="A0A3S5CCP0"/>
<name>A0A3S5CCP0_9PLAT</name>
<dbReference type="EMBL" id="CAAALY010008021">
    <property type="protein sequence ID" value="VEL10095.1"/>
    <property type="molecule type" value="Genomic_DNA"/>
</dbReference>
<dbReference type="Proteomes" id="UP000784294">
    <property type="component" value="Unassembled WGS sequence"/>
</dbReference>